<evidence type="ECO:0000256" key="1">
    <source>
        <dbReference type="SAM" id="MobiDB-lite"/>
    </source>
</evidence>
<dbReference type="GeneID" id="22911383"/>
<sequence length="619" mass="68506">MAAGHIQSPVFSGRKYLVYAGSVEEVTSEVDDSLRLDPFLSALGSARIAVDPEPLNCVFCRGFGGCVFCPGSGNGTMACGDLSGVGGESLGAIFNEVQRSVRQSVPYKRMSLPTRSVGVSPEGFTARRVFMSEGSCEEDLYPPHMYETSLYYDSSSADEPRYRRSSRSSQPRSPPPPRYSSTDTEARPSSVGSRDSRDLDNRGLDNRGLDNRGLENRGMERRNLDSLGRPGRGGEVVATDSVLGGSLSSSVYSTSYSSTADRSWEKRESSVVPLEDLRSTPFGTVGTPPPVAWHAEEELELYEQSITLLPWMRPYPTSHPTGSSAVSSAGPTGVCPAPTELTKDTGEWERVLHWAKGTGLLLTKEHVDFQTSVILMEAAERRLAAKPRVQFGYGSRLSGKSSGTDVGAAPPKSLLKRYGLFPRSGGGNSRSGLRSGFRPDKGPRSGQQQLSRLNSLGQILRKHKGHYRRVLGENRYLRARKGIHVWVFFSSNTRLDLYKFYISNEGDFLITRLPVHQQRYQRPPHECCSEVASPEEDRSARELPLERLRAIDISVKVRRLLKEPMLLHVKATTIAALWNDQSTEPLIIASDRQADIQDIIFLIRFIQQYRGLELAYIFS</sequence>
<feature type="region of interest" description="Disordered" evidence="1">
    <location>
        <begin position="418"/>
        <end position="449"/>
    </location>
</feature>
<dbReference type="Proteomes" id="UP000019763">
    <property type="component" value="Unassembled WGS sequence"/>
</dbReference>
<name>A0A023BAS5_GRENI</name>
<accession>A0A023BAS5</accession>
<evidence type="ECO:0000313" key="3">
    <source>
        <dbReference type="Proteomes" id="UP000019763"/>
    </source>
</evidence>
<dbReference type="RefSeq" id="XP_011129263.1">
    <property type="nucleotide sequence ID" value="XM_011130961.1"/>
</dbReference>
<comment type="caution">
    <text evidence="2">The sequence shown here is derived from an EMBL/GenBank/DDBJ whole genome shotgun (WGS) entry which is preliminary data.</text>
</comment>
<organism evidence="2 3">
    <name type="scientific">Gregarina niphandrodes</name>
    <name type="common">Septate eugregarine</name>
    <dbReference type="NCBI Taxonomy" id="110365"/>
    <lineage>
        <taxon>Eukaryota</taxon>
        <taxon>Sar</taxon>
        <taxon>Alveolata</taxon>
        <taxon>Apicomplexa</taxon>
        <taxon>Conoidasida</taxon>
        <taxon>Gregarinasina</taxon>
        <taxon>Eugregarinorida</taxon>
        <taxon>Gregarinidae</taxon>
        <taxon>Gregarina</taxon>
    </lineage>
</organism>
<dbReference type="EMBL" id="AFNH02000268">
    <property type="protein sequence ID" value="EZG78557.1"/>
    <property type="molecule type" value="Genomic_DNA"/>
</dbReference>
<proteinExistence type="predicted"/>
<evidence type="ECO:0000313" key="2">
    <source>
        <dbReference type="EMBL" id="EZG78557.1"/>
    </source>
</evidence>
<dbReference type="AlphaFoldDB" id="A0A023BAS5"/>
<feature type="region of interest" description="Disordered" evidence="1">
    <location>
        <begin position="153"/>
        <end position="269"/>
    </location>
</feature>
<keyword evidence="3" id="KW-1185">Reference proteome</keyword>
<gene>
    <name evidence="2" type="ORF">GNI_034990</name>
</gene>
<feature type="compositionally biased region" description="Low complexity" evidence="1">
    <location>
        <begin position="241"/>
        <end position="259"/>
    </location>
</feature>
<protein>
    <submittedName>
        <fullName evidence="2">Uncharacterized protein</fullName>
    </submittedName>
</protein>
<reference evidence="2" key="1">
    <citation type="submission" date="2013-12" db="EMBL/GenBank/DDBJ databases">
        <authorList>
            <person name="Omoto C.K."/>
            <person name="Sibley D."/>
            <person name="Venepally P."/>
            <person name="Hadjithomas M."/>
            <person name="Karamycheva S."/>
            <person name="Brunk B."/>
            <person name="Roos D."/>
            <person name="Caler E."/>
            <person name="Lorenzi H."/>
        </authorList>
    </citation>
    <scope>NUCLEOTIDE SEQUENCE</scope>
</reference>
<dbReference type="VEuPathDB" id="CryptoDB:GNI_034990"/>
<feature type="compositionally biased region" description="Basic and acidic residues" evidence="1">
    <location>
        <begin position="194"/>
        <end position="224"/>
    </location>
</feature>